<comment type="caution">
    <text evidence="1">The sequence shown here is derived from an EMBL/GenBank/DDBJ whole genome shotgun (WGS) entry which is preliminary data.</text>
</comment>
<dbReference type="Proteomes" id="UP001060085">
    <property type="component" value="Linkage Group LG05"/>
</dbReference>
<keyword evidence="2" id="KW-1185">Reference proteome</keyword>
<gene>
    <name evidence="1" type="ORF">M9H77_23380</name>
</gene>
<evidence type="ECO:0000313" key="1">
    <source>
        <dbReference type="EMBL" id="KAI5664057.1"/>
    </source>
</evidence>
<organism evidence="1 2">
    <name type="scientific">Catharanthus roseus</name>
    <name type="common">Madagascar periwinkle</name>
    <name type="synonym">Vinca rosea</name>
    <dbReference type="NCBI Taxonomy" id="4058"/>
    <lineage>
        <taxon>Eukaryota</taxon>
        <taxon>Viridiplantae</taxon>
        <taxon>Streptophyta</taxon>
        <taxon>Embryophyta</taxon>
        <taxon>Tracheophyta</taxon>
        <taxon>Spermatophyta</taxon>
        <taxon>Magnoliopsida</taxon>
        <taxon>eudicotyledons</taxon>
        <taxon>Gunneridae</taxon>
        <taxon>Pentapetalae</taxon>
        <taxon>asterids</taxon>
        <taxon>lamiids</taxon>
        <taxon>Gentianales</taxon>
        <taxon>Apocynaceae</taxon>
        <taxon>Rauvolfioideae</taxon>
        <taxon>Vinceae</taxon>
        <taxon>Catharanthinae</taxon>
        <taxon>Catharanthus</taxon>
    </lineage>
</organism>
<reference evidence="2" key="1">
    <citation type="journal article" date="2023" name="Nat. Plants">
        <title>Single-cell RNA sequencing provides a high-resolution roadmap for understanding the multicellular compartmentation of specialized metabolism.</title>
        <authorList>
            <person name="Sun S."/>
            <person name="Shen X."/>
            <person name="Li Y."/>
            <person name="Li Y."/>
            <person name="Wang S."/>
            <person name="Li R."/>
            <person name="Zhang H."/>
            <person name="Shen G."/>
            <person name="Guo B."/>
            <person name="Wei J."/>
            <person name="Xu J."/>
            <person name="St-Pierre B."/>
            <person name="Chen S."/>
            <person name="Sun C."/>
        </authorList>
    </citation>
    <scope>NUCLEOTIDE SEQUENCE [LARGE SCALE GENOMIC DNA]</scope>
</reference>
<sequence>MRDRGTGPGKHPSGSISFTESLTKKYILLFYNNRYQLRDSRRARSWRSCTSTARGRGGGGSVDFTSEESGYRFHEVKRKTKEEAVATSKAEESAVDVNIRAVHPRAESTRTPSCRGLALIEPCCVDMFIHSPSTIVGPSQSSYCTGASTPSPPALVVDPEVLALDVPVRSSSTYLSLLIPQH</sequence>
<proteinExistence type="predicted"/>
<accession>A0ACC0AUD4</accession>
<dbReference type="EMBL" id="CM044705">
    <property type="protein sequence ID" value="KAI5664057.1"/>
    <property type="molecule type" value="Genomic_DNA"/>
</dbReference>
<evidence type="ECO:0000313" key="2">
    <source>
        <dbReference type="Proteomes" id="UP001060085"/>
    </source>
</evidence>
<name>A0ACC0AUD4_CATRO</name>
<protein>
    <submittedName>
        <fullName evidence="1">Uncharacterized protein</fullName>
    </submittedName>
</protein>